<evidence type="ECO:0000313" key="1">
    <source>
        <dbReference type="EMBL" id="OEG69121.1"/>
    </source>
</evidence>
<dbReference type="EMBL" id="LNVX01000847">
    <property type="protein sequence ID" value="OEG69121.1"/>
    <property type="molecule type" value="Genomic_DNA"/>
</dbReference>
<proteinExistence type="predicted"/>
<dbReference type="Proteomes" id="UP000095237">
    <property type="component" value="Unassembled WGS sequence"/>
</dbReference>
<evidence type="ECO:0000313" key="2">
    <source>
        <dbReference type="Proteomes" id="UP000095237"/>
    </source>
</evidence>
<dbReference type="Pfam" id="PF01976">
    <property type="entry name" value="DUF116"/>
    <property type="match status" value="1"/>
</dbReference>
<gene>
    <name evidence="1" type="ORF">ATZ36_11395</name>
</gene>
<name>A0A1E5IFA5_ENDTX</name>
<dbReference type="PANTHER" id="PTHR43801:SF1">
    <property type="entry name" value="POLYPRENYL SYNTHETASE"/>
    <property type="match status" value="1"/>
</dbReference>
<comment type="caution">
    <text evidence="1">The sequence shown here is derived from an EMBL/GenBank/DDBJ whole genome shotgun (WGS) entry which is preliminary data.</text>
</comment>
<dbReference type="InterPro" id="IPR002829">
    <property type="entry name" value="DUF116"/>
</dbReference>
<dbReference type="PANTHER" id="PTHR43801">
    <property type="entry name" value="NUCLEOTIDE-BINDING PROTEIN-RELATED"/>
    <property type="match status" value="1"/>
</dbReference>
<accession>A0A1E5IFA5</accession>
<reference evidence="1 2" key="1">
    <citation type="submission" date="2015-11" db="EMBL/GenBank/DDBJ databases">
        <title>Evidence for parallel genomic evolution in an endosymbiosis of termite gut flagellates.</title>
        <authorList>
            <person name="Zheng H."/>
        </authorList>
    </citation>
    <scope>NUCLEOTIDE SEQUENCE [LARGE SCALE GENOMIC DNA]</scope>
    <source>
        <strain evidence="1 2">CET450</strain>
    </source>
</reference>
<protein>
    <recommendedName>
        <fullName evidence="3">DUF116 domain-containing protein</fullName>
    </recommendedName>
</protein>
<keyword evidence="2" id="KW-1185">Reference proteome</keyword>
<evidence type="ECO:0008006" key="3">
    <source>
        <dbReference type="Google" id="ProtNLM"/>
    </source>
</evidence>
<sequence>MRNTTVCTAIEKDSCYICTECGGCKISEIIKLIRESNYRNLYIVKGGRAIGKIIRKQKPEAIVGIACFFEGNQAFKMLENENVAVQFVPLIKDGCAVTDTDLTEVEKVLKYTIRSESNQKR</sequence>
<organism evidence="1 2">
    <name type="scientific">Endomicrobium trichonymphae</name>
    <dbReference type="NCBI Taxonomy" id="1408204"/>
    <lineage>
        <taxon>Bacteria</taxon>
        <taxon>Pseudomonadati</taxon>
        <taxon>Elusimicrobiota</taxon>
        <taxon>Endomicrobiia</taxon>
        <taxon>Endomicrobiales</taxon>
        <taxon>Endomicrobiaceae</taxon>
        <taxon>Candidatus Endomicrobiellum</taxon>
    </lineage>
</organism>
<dbReference type="AlphaFoldDB" id="A0A1E5IFA5"/>